<feature type="compositionally biased region" description="Basic residues" evidence="9">
    <location>
        <begin position="1"/>
        <end position="15"/>
    </location>
</feature>
<accession>H2APC7</accession>
<dbReference type="SMART" id="SM00443">
    <property type="entry name" value="G_patch"/>
    <property type="match status" value="1"/>
</dbReference>
<dbReference type="KEGG" id="kaf:KAFR_0A07930"/>
<proteinExistence type="inferred from homology"/>
<dbReference type="HOGENOM" id="CLU_021974_1_0_1"/>
<keyword evidence="8" id="KW-0539">Nucleus</keyword>
<dbReference type="EMBL" id="HE650821">
    <property type="protein sequence ID" value="CCF56227.1"/>
    <property type="molecule type" value="Genomic_DNA"/>
</dbReference>
<evidence type="ECO:0000313" key="11">
    <source>
        <dbReference type="EMBL" id="CCF56227.1"/>
    </source>
</evidence>
<feature type="compositionally biased region" description="Acidic residues" evidence="9">
    <location>
        <begin position="482"/>
        <end position="493"/>
    </location>
</feature>
<keyword evidence="7" id="KW-0508">mRNA splicing</keyword>
<evidence type="ECO:0000256" key="8">
    <source>
        <dbReference type="ARBA" id="ARBA00023242"/>
    </source>
</evidence>
<evidence type="ECO:0000256" key="2">
    <source>
        <dbReference type="ARBA" id="ARBA00004496"/>
    </source>
</evidence>
<dbReference type="GO" id="GO:0005737">
    <property type="term" value="C:cytoplasm"/>
    <property type="evidence" value="ECO:0007669"/>
    <property type="project" value="UniProtKB-SubCell"/>
</dbReference>
<comment type="subcellular location">
    <subcellularLocation>
        <location evidence="2">Cytoplasm</location>
    </subcellularLocation>
    <subcellularLocation>
        <location evidence="1">Nucleus</location>
    </subcellularLocation>
</comment>
<dbReference type="InterPro" id="IPR000467">
    <property type="entry name" value="G_patch_dom"/>
</dbReference>
<dbReference type="PROSITE" id="PS50174">
    <property type="entry name" value="G_PATCH"/>
    <property type="match status" value="1"/>
</dbReference>
<feature type="compositionally biased region" description="Basic residues" evidence="9">
    <location>
        <begin position="22"/>
        <end position="34"/>
    </location>
</feature>
<organism evidence="11 12">
    <name type="scientific">Kazachstania africana (strain ATCC 22294 / BCRC 22015 / CBS 2517 / CECT 1963 / NBRC 1671 / NRRL Y-8276)</name>
    <name type="common">Yeast</name>
    <name type="synonym">Kluyveromyces africanus</name>
    <dbReference type="NCBI Taxonomy" id="1071382"/>
    <lineage>
        <taxon>Eukaryota</taxon>
        <taxon>Fungi</taxon>
        <taxon>Dikarya</taxon>
        <taxon>Ascomycota</taxon>
        <taxon>Saccharomycotina</taxon>
        <taxon>Saccharomycetes</taxon>
        <taxon>Saccharomycetales</taxon>
        <taxon>Saccharomycetaceae</taxon>
        <taxon>Kazachstania</taxon>
    </lineage>
</organism>
<feature type="region of interest" description="Disordered" evidence="9">
    <location>
        <begin position="151"/>
        <end position="201"/>
    </location>
</feature>
<dbReference type="GO" id="GO:0005634">
    <property type="term" value="C:nucleus"/>
    <property type="evidence" value="ECO:0007669"/>
    <property type="project" value="UniProtKB-SubCell"/>
</dbReference>
<dbReference type="GO" id="GO:0003676">
    <property type="term" value="F:nucleic acid binding"/>
    <property type="evidence" value="ECO:0007669"/>
    <property type="project" value="InterPro"/>
</dbReference>
<dbReference type="InterPro" id="IPR051189">
    <property type="entry name" value="Splicing_assoc_domain"/>
</dbReference>
<dbReference type="PANTHER" id="PTHR14195">
    <property type="entry name" value="G PATCH DOMAIN CONTAINING PROTEIN 2"/>
    <property type="match status" value="1"/>
</dbReference>
<evidence type="ECO:0000256" key="1">
    <source>
        <dbReference type="ARBA" id="ARBA00004123"/>
    </source>
</evidence>
<evidence type="ECO:0000256" key="3">
    <source>
        <dbReference type="ARBA" id="ARBA00010306"/>
    </source>
</evidence>
<sequence>MAKRHKHYQGGRKKRSGDGNKKISHKMKNRRRSNRPTVQQSQIDNWHNSSVPMGGADFGFDIDMEETDCYRPSRPTISADAVEDYYFKKKFGDKSMRLGGLRPGHRFEDSEENLAVNGASFRKRPMVFVKSKELYDPSHDLILKLAEKNKISNFPPPEESSEHIQSALEEEDDDSDQEKSLLTVSVESEEESEESIPVTDSYADVKDEDLFVVDEDGDVEIDEEFIEIDEETSIKSPENSAVEFNPSLVVGKVELKLKADESNYNNVVIESPNHRAHPFSSYISNVMKSMNDDSESYDSSDYDKQNIPDTIAPYEITEDQVDDSNIESPEMEYMQNSQSSKQDIKLANNIQSFHISEEVSNAERDQDNFKDQEIAIGLNSERAEPEYGFLDEDYVIDNSEVVVTNIRMGVNENSYYLKCYRLYGDHKPKWTTQEMLTDFLINDLGLPENRVIPYLNFVRDSLVPKEEPPEPTFSDIPFSDTSSEEEDNTDGDEILDDMREGLDDLVSYALKYSGGRNQEYETKSMNLTGKGKKKKLLIDESLGLGDETIATLQSKLSHRLGNKANKRRTKEDFIDEENRNSNDLFKKYPLGLHVHNIKDEFEAFIMGTRDRLIFPPLDPHGNKTVTKFSKYYNMKSSKAGKANHTHIVIDKVKKTKTKTPNYNLIYQLLKQRPVFMRIDVQKIREEFVRTERVAVKSRYHVKEGEVVGENAPEIGQDNIGRRMLEKLGWNSGEGLGAHGNKGISEPVFARVKKNKSGLRHAKDH</sequence>
<dbReference type="InterPro" id="IPR034082">
    <property type="entry name" value="R3H_G-patch"/>
</dbReference>
<reference evidence="11 12" key="1">
    <citation type="journal article" date="2011" name="Proc. Natl. Acad. Sci. U.S.A.">
        <title>Evolutionary erosion of yeast sex chromosomes by mating-type switching accidents.</title>
        <authorList>
            <person name="Gordon J.L."/>
            <person name="Armisen D."/>
            <person name="Proux-Wera E."/>
            <person name="Oheigeartaigh S.S."/>
            <person name="Byrne K.P."/>
            <person name="Wolfe K.H."/>
        </authorList>
    </citation>
    <scope>NUCLEOTIDE SEQUENCE [LARGE SCALE GENOMIC DNA]</scope>
    <source>
        <strain evidence="12">ATCC 22294 / BCRC 22015 / CBS 2517 / CECT 1963 / NBRC 1671 / NRRL Y-8276</strain>
    </source>
</reference>
<dbReference type="GO" id="GO:0030490">
    <property type="term" value="P:maturation of SSU-rRNA"/>
    <property type="evidence" value="ECO:0007669"/>
    <property type="project" value="EnsemblFungi"/>
</dbReference>
<dbReference type="GO" id="GO:0030688">
    <property type="term" value="C:preribosome, small subunit precursor"/>
    <property type="evidence" value="ECO:0007669"/>
    <property type="project" value="EnsemblFungi"/>
</dbReference>
<evidence type="ECO:0000256" key="7">
    <source>
        <dbReference type="ARBA" id="ARBA00023187"/>
    </source>
</evidence>
<keyword evidence="12" id="KW-1185">Reference proteome</keyword>
<keyword evidence="6" id="KW-0507">mRNA processing</keyword>
<dbReference type="Proteomes" id="UP000005220">
    <property type="component" value="Chromosome 1"/>
</dbReference>
<gene>
    <name evidence="11" type="primary">KAFR0A07930</name>
    <name evidence="11" type="ORF">KAFR_0A07930</name>
</gene>
<feature type="region of interest" description="Disordered" evidence="9">
    <location>
        <begin position="463"/>
        <end position="493"/>
    </location>
</feature>
<evidence type="ECO:0000256" key="9">
    <source>
        <dbReference type="SAM" id="MobiDB-lite"/>
    </source>
</evidence>
<evidence type="ECO:0000259" key="10">
    <source>
        <dbReference type="PROSITE" id="PS50174"/>
    </source>
</evidence>
<keyword evidence="5" id="KW-0963">Cytoplasm</keyword>
<dbReference type="STRING" id="1071382.H2APC7"/>
<feature type="region of interest" description="Disordered" evidence="9">
    <location>
        <begin position="1"/>
        <end position="52"/>
    </location>
</feature>
<dbReference type="GeneID" id="13886527"/>
<dbReference type="AlphaFoldDB" id="H2APC7"/>
<comment type="similarity">
    <text evidence="3">Belongs to the SQS1 family.</text>
</comment>
<dbReference type="InParanoid" id="H2APC7"/>
<evidence type="ECO:0000256" key="6">
    <source>
        <dbReference type="ARBA" id="ARBA00022664"/>
    </source>
</evidence>
<feature type="compositionally biased region" description="Polar residues" evidence="9">
    <location>
        <begin position="35"/>
        <end position="51"/>
    </location>
</feature>
<protein>
    <recommendedName>
        <fullName evidence="4">Protein SQS1</fullName>
    </recommendedName>
</protein>
<dbReference type="Pfam" id="PF01585">
    <property type="entry name" value="G-patch"/>
    <property type="match status" value="1"/>
</dbReference>
<dbReference type="GO" id="GO:0000398">
    <property type="term" value="P:mRNA splicing, via spliceosome"/>
    <property type="evidence" value="ECO:0007669"/>
    <property type="project" value="EnsemblFungi"/>
</dbReference>
<evidence type="ECO:0000313" key="12">
    <source>
        <dbReference type="Proteomes" id="UP000005220"/>
    </source>
</evidence>
<dbReference type="GO" id="GO:0030687">
    <property type="term" value="C:preribosome, large subunit precursor"/>
    <property type="evidence" value="ECO:0007669"/>
    <property type="project" value="EnsemblFungi"/>
</dbReference>
<dbReference type="OrthoDB" id="21470at2759"/>
<dbReference type="GO" id="GO:0008047">
    <property type="term" value="F:enzyme activator activity"/>
    <property type="evidence" value="ECO:0007669"/>
    <property type="project" value="EnsemblFungi"/>
</dbReference>
<name>H2APC7_KAZAF</name>
<evidence type="ECO:0000256" key="4">
    <source>
        <dbReference type="ARBA" id="ARBA00018964"/>
    </source>
</evidence>
<dbReference type="RefSeq" id="XP_003955362.1">
    <property type="nucleotide sequence ID" value="XM_003955313.1"/>
</dbReference>
<dbReference type="GO" id="GO:0030686">
    <property type="term" value="C:90S preribosome"/>
    <property type="evidence" value="ECO:0007669"/>
    <property type="project" value="EnsemblFungi"/>
</dbReference>
<dbReference type="CDD" id="cd02646">
    <property type="entry name" value="R3H_G-patch"/>
    <property type="match status" value="1"/>
</dbReference>
<evidence type="ECO:0000256" key="5">
    <source>
        <dbReference type="ARBA" id="ARBA00022490"/>
    </source>
</evidence>
<dbReference type="eggNOG" id="KOG0154">
    <property type="taxonomic scope" value="Eukaryota"/>
</dbReference>
<feature type="domain" description="G-patch" evidence="10">
    <location>
        <begin position="716"/>
        <end position="763"/>
    </location>
</feature>
<dbReference type="FunCoup" id="H2APC7">
    <property type="interactions" value="320"/>
</dbReference>
<dbReference type="SUPFAM" id="SSF82708">
    <property type="entry name" value="R3H domain"/>
    <property type="match status" value="1"/>
</dbReference>
<dbReference type="InterPro" id="IPR036867">
    <property type="entry name" value="R3H_dom_sf"/>
</dbReference>